<organism evidence="1 2">
    <name type="scientific">Meloidogyne enterolobii</name>
    <name type="common">Root-knot nematode worm</name>
    <name type="synonym">Meloidogyne mayaguensis</name>
    <dbReference type="NCBI Taxonomy" id="390850"/>
    <lineage>
        <taxon>Eukaryota</taxon>
        <taxon>Metazoa</taxon>
        <taxon>Ecdysozoa</taxon>
        <taxon>Nematoda</taxon>
        <taxon>Chromadorea</taxon>
        <taxon>Rhabditida</taxon>
        <taxon>Tylenchina</taxon>
        <taxon>Tylenchomorpha</taxon>
        <taxon>Tylenchoidea</taxon>
        <taxon>Meloidogynidae</taxon>
        <taxon>Meloidogyninae</taxon>
        <taxon>Meloidogyne</taxon>
    </lineage>
</organism>
<protein>
    <submittedName>
        <fullName evidence="1">Uncharacterized protein</fullName>
    </submittedName>
</protein>
<dbReference type="EMBL" id="CAVMJV010000004">
    <property type="protein sequence ID" value="CAK5022673.1"/>
    <property type="molecule type" value="Genomic_DNA"/>
</dbReference>
<dbReference type="Proteomes" id="UP001497535">
    <property type="component" value="Unassembled WGS sequence"/>
</dbReference>
<proteinExistence type="predicted"/>
<keyword evidence="2" id="KW-1185">Reference proteome</keyword>
<sequence length="610" mass="69389">MATRETTLTVEGIVPFFPSIMAIQPFDGGGEFNSSHCICSDLQHEDYSPLYAWFNYIVIIVMLPSLSVFGVLTNFVNIFVFTRPCMKNSSNTYLLFLAFSDFSVVLTGLFIFWIDSARSYIPQLVQAPYTTVYTLPFGYMAQSCSIYFTVAAAFDCYICVCWRKHSPFHCTIKKAKNIIYLTIICSIIYNSLRFPQFNLRKCIHDGSGDMIIEICPTYLFYHINTIYNVYLYMFAMTLFPFFILLLLNTLIIIRKSVDAKHSRQLKKSISISSSSSPTIQQQNNSINSPIIYHKNGNLKFSPLKSAPSIESTGTINPSSDETITMVMVVVLFLCCNTLSLIVNLIETFFEPDPLLLNLLSDASNFLVVFNSSVNCVIYLIFNKEYREVFIKYFAKCFSCFGYYIDKNNNGIKNGNINLLNQNNSKFVNDGNHLITTTSTNISESVSPVWLQCPCISQFKSQHNFCHSCPYRKNKNLKKLNSIKWKAGNLYVEIENETKNILEDKEGNEFICNGGIKKGKHPIIRSPLPCLITAQSLNNGKCKTLKIVEKDEDNLLINTPSHLTFIQSLNKKPEIESTFYRKNNGRKNEFIKLLAEVDGRNCSSILPVTEL</sequence>
<name>A0ACB0XXH8_MELEN</name>
<gene>
    <name evidence="1" type="ORF">MENTE1834_LOCUS4975</name>
</gene>
<comment type="caution">
    <text evidence="1">The sequence shown here is derived from an EMBL/GenBank/DDBJ whole genome shotgun (WGS) entry which is preliminary data.</text>
</comment>
<evidence type="ECO:0000313" key="2">
    <source>
        <dbReference type="Proteomes" id="UP001497535"/>
    </source>
</evidence>
<accession>A0ACB0XXH8</accession>
<evidence type="ECO:0000313" key="1">
    <source>
        <dbReference type="EMBL" id="CAK5022673.1"/>
    </source>
</evidence>
<reference evidence="1" key="1">
    <citation type="submission" date="2023-11" db="EMBL/GenBank/DDBJ databases">
        <authorList>
            <person name="Poullet M."/>
        </authorList>
    </citation>
    <scope>NUCLEOTIDE SEQUENCE</scope>
    <source>
        <strain evidence="1">E1834</strain>
    </source>
</reference>